<sequence>MKSTLFALTVIAAVLQPAWAQDRIYRCGNEYTNNATQAKERGCKLVEGGNVTVLQGSRPAAASSGGSAGASGASASSSPANAPRVGAADQRARDADARAILESELSKAETRLAELRKEYNDGSPQRTALELRNPQGYIERTAELKASVARAEADVAGIKRELSRLNK</sequence>
<accession>A0A9J9QAM8</accession>
<evidence type="ECO:0000256" key="1">
    <source>
        <dbReference type="SAM" id="Coils"/>
    </source>
</evidence>
<evidence type="ECO:0000313" key="4">
    <source>
        <dbReference type="EMBL" id="ACM32587.1"/>
    </source>
</evidence>
<proteinExistence type="predicted"/>
<keyword evidence="5" id="KW-1185">Reference proteome</keyword>
<dbReference type="EMBL" id="CP001392">
    <property type="protein sequence ID" value="ACM32587.1"/>
    <property type="molecule type" value="Genomic_DNA"/>
</dbReference>
<name>A0A9J9QAM8_ACIET</name>
<feature type="region of interest" description="Disordered" evidence="2">
    <location>
        <begin position="57"/>
        <end position="93"/>
    </location>
</feature>
<feature type="chain" id="PRO_5039910304" evidence="3">
    <location>
        <begin position="21"/>
        <end position="167"/>
    </location>
</feature>
<evidence type="ECO:0000256" key="3">
    <source>
        <dbReference type="SAM" id="SignalP"/>
    </source>
</evidence>
<protein>
    <submittedName>
        <fullName evidence="4">Signal peptide protein</fullName>
    </submittedName>
</protein>
<feature type="coiled-coil region" evidence="1">
    <location>
        <begin position="98"/>
        <end position="161"/>
    </location>
</feature>
<dbReference type="RefSeq" id="WP_015912808.1">
    <property type="nucleotide sequence ID" value="NC_011992.1"/>
</dbReference>
<reference evidence="4 5" key="1">
    <citation type="journal article" date="2010" name="J. Bacteriol.">
        <title>Completed genome sequence of the anaerobic iron-oxidizing bacterium Acidovorax ebreus strain TPSY.</title>
        <authorList>
            <person name="Byrne-Bailey K.G."/>
            <person name="Weber K.A."/>
            <person name="Chair A.H."/>
            <person name="Bose S."/>
            <person name="Knox T."/>
            <person name="Spanbauer T.L."/>
            <person name="Chertkov O."/>
            <person name="Coates J.D."/>
        </authorList>
    </citation>
    <scope>NUCLEOTIDE SEQUENCE [LARGE SCALE GENOMIC DNA]</scope>
    <source>
        <strain evidence="4 5">TPSY</strain>
    </source>
</reference>
<evidence type="ECO:0000313" key="5">
    <source>
        <dbReference type="Proteomes" id="UP000000450"/>
    </source>
</evidence>
<feature type="signal peptide" evidence="3">
    <location>
        <begin position="1"/>
        <end position="20"/>
    </location>
</feature>
<dbReference type="Proteomes" id="UP000000450">
    <property type="component" value="Chromosome"/>
</dbReference>
<dbReference type="GeneID" id="84682329"/>
<keyword evidence="3" id="KW-0732">Signal</keyword>
<keyword evidence="1" id="KW-0175">Coiled coil</keyword>
<evidence type="ECO:0000256" key="2">
    <source>
        <dbReference type="SAM" id="MobiDB-lite"/>
    </source>
</evidence>
<dbReference type="KEGG" id="dia:Dtpsy_1110"/>
<dbReference type="AlphaFoldDB" id="A0A9J9QAM8"/>
<feature type="compositionally biased region" description="Low complexity" evidence="2">
    <location>
        <begin position="57"/>
        <end position="89"/>
    </location>
</feature>
<organism evidence="4 5">
    <name type="scientific">Acidovorax ebreus (strain TPSY)</name>
    <name type="common">Diaphorobacter sp. (strain TPSY)</name>
    <dbReference type="NCBI Taxonomy" id="535289"/>
    <lineage>
        <taxon>Bacteria</taxon>
        <taxon>Pseudomonadati</taxon>
        <taxon>Pseudomonadota</taxon>
        <taxon>Betaproteobacteria</taxon>
        <taxon>Burkholderiales</taxon>
        <taxon>Comamonadaceae</taxon>
        <taxon>Diaphorobacter</taxon>
    </lineage>
</organism>
<gene>
    <name evidence="4" type="ordered locus">Dtpsy_1110</name>
</gene>